<accession>A0A7S9KQC2</accession>
<sequence length="305" mass="34017">MPSCTQRASANTGRRTRTSNGHSSSGYEYDDTARDTLYNTELNKVYAERDRYQLLFEQANKKLSETHQANGDMKTQLCTLKAEIADLNVAIQRYKDANDVLNRQYEALGQKHTALEARYRALASLSSAANSAASSNSVPHAPAAPSPTSSCRKSSSSKKDKERHRDRDRDRDREDRSRRKDRDKDGESREYKAERERLKERFEEKKTLPSTTSSPSSHRRKSFIEQWGPGQGQPPLLAPAPNIPDGRMMPAVAVAVTAPYNNVAYSTVPRTMVPLTPPALLKTSGAASSHTDDDDGNYRPFPVGR</sequence>
<name>A0A7S9KQC2_EPIFF</name>
<evidence type="ECO:0000313" key="3">
    <source>
        <dbReference type="EMBL" id="QPG97836.1"/>
    </source>
</evidence>
<dbReference type="Proteomes" id="UP000594364">
    <property type="component" value="Chromosome 2"/>
</dbReference>
<dbReference type="OrthoDB" id="4939498at2759"/>
<organism evidence="3 4">
    <name type="scientific">Epichloe festucae (strain Fl1)</name>
    <dbReference type="NCBI Taxonomy" id="877507"/>
    <lineage>
        <taxon>Eukaryota</taxon>
        <taxon>Fungi</taxon>
        <taxon>Dikarya</taxon>
        <taxon>Ascomycota</taxon>
        <taxon>Pezizomycotina</taxon>
        <taxon>Sordariomycetes</taxon>
        <taxon>Hypocreomycetidae</taxon>
        <taxon>Hypocreales</taxon>
        <taxon>Clavicipitaceae</taxon>
        <taxon>Epichloe</taxon>
    </lineage>
</organism>
<dbReference type="EMBL" id="CP031386">
    <property type="protein sequence ID" value="QPG97836.1"/>
    <property type="molecule type" value="Genomic_DNA"/>
</dbReference>
<keyword evidence="1" id="KW-0175">Coiled coil</keyword>
<feature type="compositionally biased region" description="Basic and acidic residues" evidence="2">
    <location>
        <begin position="157"/>
        <end position="207"/>
    </location>
</feature>
<evidence type="ECO:0000313" key="4">
    <source>
        <dbReference type="Proteomes" id="UP000594364"/>
    </source>
</evidence>
<proteinExistence type="predicted"/>
<feature type="compositionally biased region" description="Low complexity" evidence="2">
    <location>
        <begin position="132"/>
        <end position="154"/>
    </location>
</feature>
<evidence type="ECO:0000256" key="1">
    <source>
        <dbReference type="SAM" id="Coils"/>
    </source>
</evidence>
<feature type="compositionally biased region" description="Polar residues" evidence="2">
    <location>
        <begin position="1"/>
        <end position="26"/>
    </location>
</feature>
<gene>
    <name evidence="3" type="ORF">C2857_006924</name>
</gene>
<keyword evidence="4" id="KW-1185">Reference proteome</keyword>
<feature type="coiled-coil region" evidence="1">
    <location>
        <begin position="84"/>
        <end position="118"/>
    </location>
</feature>
<protein>
    <submittedName>
        <fullName evidence="3">Uncharacterized protein</fullName>
    </submittedName>
</protein>
<evidence type="ECO:0000256" key="2">
    <source>
        <dbReference type="SAM" id="MobiDB-lite"/>
    </source>
</evidence>
<reference evidence="3 4" key="1">
    <citation type="journal article" date="2018" name="PLoS Genet.">
        <title>Repeat elements organise 3D genome structure and mediate transcription in the filamentous fungus Epichloe festucae.</title>
        <authorList>
            <person name="Winter D.J."/>
            <person name="Ganley A.R.D."/>
            <person name="Young C.A."/>
            <person name="Liachko I."/>
            <person name="Schardl C.L."/>
            <person name="Dupont P.Y."/>
            <person name="Berry D."/>
            <person name="Ram A."/>
            <person name="Scott B."/>
            <person name="Cox M.P."/>
        </authorList>
    </citation>
    <scope>NUCLEOTIDE SEQUENCE [LARGE SCALE GENOMIC DNA]</scope>
    <source>
        <strain evidence="3 4">Fl1</strain>
    </source>
</reference>
<feature type="region of interest" description="Disordered" evidence="2">
    <location>
        <begin position="1"/>
        <end position="33"/>
    </location>
</feature>
<feature type="region of interest" description="Disordered" evidence="2">
    <location>
        <begin position="279"/>
        <end position="305"/>
    </location>
</feature>
<dbReference type="AlphaFoldDB" id="A0A7S9KQC2"/>
<feature type="region of interest" description="Disordered" evidence="2">
    <location>
        <begin position="132"/>
        <end position="242"/>
    </location>
</feature>